<keyword evidence="6" id="KW-0863">Zinc-finger</keyword>
<dbReference type="SMART" id="SM00317">
    <property type="entry name" value="SET"/>
    <property type="match status" value="1"/>
</dbReference>
<dbReference type="InterPro" id="IPR001214">
    <property type="entry name" value="SET_dom"/>
</dbReference>
<dbReference type="OMA" id="RCARADC"/>
<dbReference type="GO" id="GO:0005634">
    <property type="term" value="C:nucleus"/>
    <property type="evidence" value="ECO:0007669"/>
    <property type="project" value="InterPro"/>
</dbReference>
<evidence type="ECO:0000256" key="5">
    <source>
        <dbReference type="ARBA" id="ARBA00022691"/>
    </source>
</evidence>
<feature type="domain" description="C2H2-type" evidence="8">
    <location>
        <begin position="892"/>
        <end position="915"/>
    </location>
</feature>
<keyword evidence="3" id="KW-0489">Methyltransferase</keyword>
<dbReference type="GO" id="GO:0042054">
    <property type="term" value="F:histone methyltransferase activity"/>
    <property type="evidence" value="ECO:0007669"/>
    <property type="project" value="InterPro"/>
</dbReference>
<dbReference type="SMART" id="SM00468">
    <property type="entry name" value="PreSET"/>
    <property type="match status" value="1"/>
</dbReference>
<dbReference type="SMART" id="SM00355">
    <property type="entry name" value="ZnF_C2H2"/>
    <property type="match status" value="4"/>
</dbReference>
<feature type="domain" description="SET" evidence="9">
    <location>
        <begin position="1382"/>
        <end position="1514"/>
    </location>
</feature>
<dbReference type="GO" id="GO:0008270">
    <property type="term" value="F:zinc ion binding"/>
    <property type="evidence" value="ECO:0007669"/>
    <property type="project" value="UniProtKB-KW"/>
</dbReference>
<dbReference type="Gene3D" id="3.30.160.60">
    <property type="entry name" value="Classic Zinc Finger"/>
    <property type="match status" value="1"/>
</dbReference>
<evidence type="ECO:0000259" key="11">
    <source>
        <dbReference type="PROSITE" id="PS50868"/>
    </source>
</evidence>
<dbReference type="EnsemblPlants" id="AUR62008036-RA">
    <property type="protein sequence ID" value="AUR62008036-RA:cds"/>
    <property type="gene ID" value="AUR62008036"/>
</dbReference>
<feature type="region of interest" description="Disordered" evidence="7">
    <location>
        <begin position="613"/>
        <end position="636"/>
    </location>
</feature>
<dbReference type="InterPro" id="IPR046341">
    <property type="entry name" value="SET_dom_sf"/>
</dbReference>
<dbReference type="PROSITE" id="PS50280">
    <property type="entry name" value="SET"/>
    <property type="match status" value="1"/>
</dbReference>
<feature type="domain" description="C2H2-type" evidence="8">
    <location>
        <begin position="858"/>
        <end position="886"/>
    </location>
</feature>
<evidence type="ECO:0000259" key="8">
    <source>
        <dbReference type="PROSITE" id="PS50157"/>
    </source>
</evidence>
<keyword evidence="6" id="KW-0862">Zinc</keyword>
<keyword evidence="5" id="KW-0949">S-adenosyl-L-methionine</keyword>
<protein>
    <recommendedName>
        <fullName evidence="14">Histone-lysine N-methyltransferase SUVR5</fullName>
    </recommendedName>
</protein>
<feature type="domain" description="Pre-SET" evidence="10">
    <location>
        <begin position="1303"/>
        <end position="1379"/>
    </location>
</feature>
<evidence type="ECO:0000259" key="10">
    <source>
        <dbReference type="PROSITE" id="PS50867"/>
    </source>
</evidence>
<dbReference type="Pfam" id="PF00856">
    <property type="entry name" value="SET"/>
    <property type="match status" value="1"/>
</dbReference>
<evidence type="ECO:0000256" key="7">
    <source>
        <dbReference type="SAM" id="MobiDB-lite"/>
    </source>
</evidence>
<evidence type="ECO:0008006" key="14">
    <source>
        <dbReference type="Google" id="ProtNLM"/>
    </source>
</evidence>
<evidence type="ECO:0000259" key="9">
    <source>
        <dbReference type="PROSITE" id="PS50280"/>
    </source>
</evidence>
<dbReference type="Gramene" id="AUR62008036-RA">
    <property type="protein sequence ID" value="AUR62008036-RA:cds"/>
    <property type="gene ID" value="AUR62008036"/>
</dbReference>
<name>A0A803L847_CHEQI</name>
<dbReference type="InterPro" id="IPR013087">
    <property type="entry name" value="Znf_C2H2_type"/>
</dbReference>
<dbReference type="Proteomes" id="UP000596660">
    <property type="component" value="Unplaced"/>
</dbReference>
<evidence type="ECO:0000313" key="13">
    <source>
        <dbReference type="Proteomes" id="UP000596660"/>
    </source>
</evidence>
<dbReference type="Pfam" id="PF05033">
    <property type="entry name" value="Pre-SET"/>
    <property type="match status" value="1"/>
</dbReference>
<evidence type="ECO:0000256" key="2">
    <source>
        <dbReference type="ARBA" id="ARBA00022454"/>
    </source>
</evidence>
<keyword evidence="13" id="KW-1185">Reference proteome</keyword>
<evidence type="ECO:0000256" key="3">
    <source>
        <dbReference type="ARBA" id="ARBA00022603"/>
    </source>
</evidence>
<dbReference type="InterPro" id="IPR040689">
    <property type="entry name" value="SUVR5_Znf-C2H2_3rpt"/>
</dbReference>
<dbReference type="InterPro" id="IPR007728">
    <property type="entry name" value="Pre-SET_dom"/>
</dbReference>
<dbReference type="PROSITE" id="PS50867">
    <property type="entry name" value="PRE_SET"/>
    <property type="match status" value="1"/>
</dbReference>
<dbReference type="InterPro" id="IPR003616">
    <property type="entry name" value="Post-SET_dom"/>
</dbReference>
<evidence type="ECO:0000256" key="6">
    <source>
        <dbReference type="PROSITE-ProRule" id="PRU00042"/>
    </source>
</evidence>
<feature type="region of interest" description="Disordered" evidence="7">
    <location>
        <begin position="398"/>
        <end position="449"/>
    </location>
</feature>
<evidence type="ECO:0000313" key="12">
    <source>
        <dbReference type="EnsemblPlants" id="AUR62008036-RA:cds"/>
    </source>
</evidence>
<evidence type="ECO:0000256" key="1">
    <source>
        <dbReference type="ARBA" id="ARBA00004286"/>
    </source>
</evidence>
<dbReference type="SUPFAM" id="SSF82199">
    <property type="entry name" value="SET domain"/>
    <property type="match status" value="1"/>
</dbReference>
<dbReference type="PROSITE" id="PS50868">
    <property type="entry name" value="POST_SET"/>
    <property type="match status" value="1"/>
</dbReference>
<proteinExistence type="predicted"/>
<feature type="domain" description="C2H2-type" evidence="8">
    <location>
        <begin position="992"/>
        <end position="1020"/>
    </location>
</feature>
<dbReference type="Gene3D" id="2.170.270.10">
    <property type="entry name" value="SET domain"/>
    <property type="match status" value="1"/>
</dbReference>
<comment type="subcellular location">
    <subcellularLocation>
        <location evidence="1">Chromosome</location>
    </subcellularLocation>
</comment>
<dbReference type="PROSITE" id="PS50157">
    <property type="entry name" value="ZINC_FINGER_C2H2_2"/>
    <property type="match status" value="3"/>
</dbReference>
<sequence>MEVLKCPALLYAENSCHSQEKSVMEFVQDSESNSVKHAEQISVEEKEVDHFLPSLKVAIGTMQCDGQDQDGEALMLEERSNGSSHSGSDLLSQNLSGVVLDHDDDNLEEQVQYKETYLDFQNSHVDVNTIESEPHSENKEDESLISATRWPEQDESLALWVKWRGKWQAGIKCERADWPLATVKAKPTHDRKSYIVIFFPHKKNYSWADTLLVCAIDELPQPIVHRSHKVGVQMVEDLTVARRFIMKKLVIGILSIVDQLPVQVPILWSSFLLTFLNISLLMVLLETARDVVVWRDFAAEASRCKSYPDLGRLLLKLQNMVLRQYIDANWLQHSFQLWVDKCQNAVSADSIELLKEELVNSILWSEVNDLRDAQGQPALGSEWKMWKHEVMRSFSMTQSVSGGGGVKQPSKNGIEDFSVSPPMTSLQISRKRPKLEVRRAEPHNSVGENKSCQENTIVEINSAFFSDQSTMNADNALLPPKEDLLGQTIAQISSPSNAIDGWDGDHGVVVDTLNAESTQKEDSRLQPVNGVVETKSPASRVNSRKCIAFIEAKGRRCVRWANDGDEYCCVHLMSRFATQSVKTETSTPAESSMCQGTTTQGTRCKHRSLPGTSFCKKHRPHGDGTMPPSSPGSQLKRKHDELLDKSENTCKDIVIAGRAERPLEGHLNTLMEGTTSNGGELELIVPEQHAEDSNNKNVEIAYCVGLGMHEGHSNCLESPKRHSLYCDKHIPSWLKRARNGKSRIISKEVFVDLLRTCSSQKQKTHLHQACERFYNLLKNLLSLRNQVPKETQFQLVLSEASKDIHTAELLMKLVSREKERLTRIWGFNLEKDAQVSCSPVEELALVPVEEEAVDDGSFKCKICFEEFSDDQTLGTHWIDSHNKEAQWLFRGYACAICLDSFTNRKVLETHVQERHHAQFVEHCMLIQCIPCGSHFGNSEELWSHVLSAHTEGFRQSNRGHNGHQLVGSQQNLIPSTLASVDNSESQSSIRKFICRFCGLKFDLLPDLGRHHQAAHMGPGLVSSHPKKKGLRFYAYRLKSGRLSRPRFKKGLSGASYRLRNKGSLVLKKRLQPVNPIGAGQINVQSHVMDTAGPVRLTEAQCSAIAQMLSSEAQKTRARPSNNEILSIACSACCKVSVQRSLEQKYGELPERLYLKAAKLCSEHNTPVDWHQEGFNCSKGCKPQEDYILGSVLSCPINECGRLNSPSPNPQEECEMDECHFVMNPQYFSWRHLQTTIILCDDISFGKEKVSVPCVVDKNLLDSLHNPTYDFDGQAFFMPWESFTYATKPLLDISLEVNMQNLQLGCGCSQSTCYPETCDHVYLFNNDFEYAKDIDGKLMEGRFPYDDKGQLVLKDNYLIYECNNLCKCSSNCPNRVLQNGVRVKMEVFKTLKKGWALRAGEKILRGTFVCEFVGEVLNEQEVDRRRKRCKKEGRDYIYDMGTHMKHMSELIEGEAKYFIDATKYGNVSRFINHSCCPNLESHLVLVESMDFQLAHVGFYAKQDIAAGEELCFDFHYELLAGDGCPCLCGASTCRGRLH</sequence>
<dbReference type="PANTHER" id="PTHR47325">
    <property type="entry name" value="HISTONE-LYSINE N-METHYLTRANSFERASE SUVR5"/>
    <property type="match status" value="1"/>
</dbReference>
<reference evidence="12" key="2">
    <citation type="submission" date="2021-03" db="UniProtKB">
        <authorList>
            <consortium name="EnsemblPlants"/>
        </authorList>
    </citation>
    <scope>IDENTIFICATION</scope>
</reference>
<evidence type="ECO:0000256" key="4">
    <source>
        <dbReference type="ARBA" id="ARBA00022679"/>
    </source>
</evidence>
<accession>A0A803L847</accession>
<dbReference type="GO" id="GO:0005694">
    <property type="term" value="C:chromosome"/>
    <property type="evidence" value="ECO:0007669"/>
    <property type="project" value="UniProtKB-SubCell"/>
</dbReference>
<keyword evidence="6" id="KW-0479">Metal-binding</keyword>
<keyword evidence="4" id="KW-0808">Transferase</keyword>
<reference evidence="12" key="1">
    <citation type="journal article" date="2017" name="Nature">
        <title>The genome of Chenopodium quinoa.</title>
        <authorList>
            <person name="Jarvis D.E."/>
            <person name="Ho Y.S."/>
            <person name="Lightfoot D.J."/>
            <person name="Schmoeckel S.M."/>
            <person name="Li B."/>
            <person name="Borm T.J.A."/>
            <person name="Ohyanagi H."/>
            <person name="Mineta K."/>
            <person name="Michell C.T."/>
            <person name="Saber N."/>
            <person name="Kharbatia N.M."/>
            <person name="Rupper R.R."/>
            <person name="Sharp A.R."/>
            <person name="Dally N."/>
            <person name="Boughton B.A."/>
            <person name="Woo Y.H."/>
            <person name="Gao G."/>
            <person name="Schijlen E.G.W.M."/>
            <person name="Guo X."/>
            <person name="Momin A.A."/>
            <person name="Negrao S."/>
            <person name="Al-Babili S."/>
            <person name="Gehring C."/>
            <person name="Roessner U."/>
            <person name="Jung C."/>
            <person name="Murphy K."/>
            <person name="Arold S.T."/>
            <person name="Gojobori T."/>
            <person name="van der Linden C.G."/>
            <person name="van Loo E.N."/>
            <person name="Jellen E.N."/>
            <person name="Maughan P.J."/>
            <person name="Tester M."/>
        </authorList>
    </citation>
    <scope>NUCLEOTIDE SEQUENCE [LARGE SCALE GENOMIC DNA]</scope>
    <source>
        <strain evidence="12">cv. PI 614886</strain>
    </source>
</reference>
<dbReference type="SMR" id="A0A803L847"/>
<feature type="domain" description="Post-SET" evidence="11">
    <location>
        <begin position="1521"/>
        <end position="1537"/>
    </location>
</feature>
<organism evidence="12 13">
    <name type="scientific">Chenopodium quinoa</name>
    <name type="common">Quinoa</name>
    <dbReference type="NCBI Taxonomy" id="63459"/>
    <lineage>
        <taxon>Eukaryota</taxon>
        <taxon>Viridiplantae</taxon>
        <taxon>Streptophyta</taxon>
        <taxon>Embryophyta</taxon>
        <taxon>Tracheophyta</taxon>
        <taxon>Spermatophyta</taxon>
        <taxon>Magnoliopsida</taxon>
        <taxon>eudicotyledons</taxon>
        <taxon>Gunneridae</taxon>
        <taxon>Pentapetalae</taxon>
        <taxon>Caryophyllales</taxon>
        <taxon>Chenopodiaceae</taxon>
        <taxon>Chenopodioideae</taxon>
        <taxon>Atripliceae</taxon>
        <taxon>Chenopodium</taxon>
    </lineage>
</organism>
<dbReference type="Pfam" id="PF18868">
    <property type="entry name" value="zf-C2H2_3rep"/>
    <property type="match status" value="1"/>
</dbReference>
<dbReference type="GO" id="GO:0032259">
    <property type="term" value="P:methylation"/>
    <property type="evidence" value="ECO:0007669"/>
    <property type="project" value="UniProtKB-KW"/>
</dbReference>
<keyword evidence="2" id="KW-0158">Chromosome</keyword>
<dbReference type="PROSITE" id="PS00028">
    <property type="entry name" value="ZINC_FINGER_C2H2_1"/>
    <property type="match status" value="3"/>
</dbReference>
<dbReference type="PANTHER" id="PTHR47325:SF1">
    <property type="entry name" value="HISTONE-LYSINE N-METHYLTRANSFERASE SUVR5"/>
    <property type="match status" value="1"/>
</dbReference>